<dbReference type="EMBL" id="DAAXRP010000032">
    <property type="protein sequence ID" value="HAG2284868.1"/>
    <property type="molecule type" value="Genomic_DNA"/>
</dbReference>
<evidence type="ECO:0000313" key="1">
    <source>
        <dbReference type="EMBL" id="HAG2284868.1"/>
    </source>
</evidence>
<name>A0A759YK96_SALER</name>
<organism evidence="1">
    <name type="scientific">Salmonella enterica</name>
    <name type="common">Salmonella choleraesuis</name>
    <dbReference type="NCBI Taxonomy" id="28901"/>
    <lineage>
        <taxon>Bacteria</taxon>
        <taxon>Pseudomonadati</taxon>
        <taxon>Pseudomonadota</taxon>
        <taxon>Gammaproteobacteria</taxon>
        <taxon>Enterobacterales</taxon>
        <taxon>Enterobacteriaceae</taxon>
        <taxon>Salmonella</taxon>
    </lineage>
</organism>
<comment type="caution">
    <text evidence="1">The sequence shown here is derived from an EMBL/GenBank/DDBJ whole genome shotgun (WGS) entry which is preliminary data.</text>
</comment>
<reference evidence="1" key="1">
    <citation type="journal article" date="2018" name="Genome Biol.">
        <title>SKESA: strategic k-mer extension for scrupulous assemblies.</title>
        <authorList>
            <person name="Souvorov A."/>
            <person name="Agarwala R."/>
            <person name="Lipman D.J."/>
        </authorList>
    </citation>
    <scope>NUCLEOTIDE SEQUENCE</scope>
    <source>
        <strain evidence="1">MA.CK_94/00001630</strain>
    </source>
</reference>
<sequence>MNKRYDKVPARSWDSSGNRWLIRPDTHYQPDWPGRHLPFAVLNSSL</sequence>
<gene>
    <name evidence="1" type="ORF">G8W61_005266</name>
</gene>
<protein>
    <submittedName>
        <fullName evidence="1">Uncharacterized protein</fullName>
    </submittedName>
</protein>
<proteinExistence type="predicted"/>
<reference evidence="1" key="2">
    <citation type="submission" date="2020-02" db="EMBL/GenBank/DDBJ databases">
        <authorList>
            <consortium name="NCBI Pathogen Detection Project"/>
        </authorList>
    </citation>
    <scope>NUCLEOTIDE SEQUENCE</scope>
    <source>
        <strain evidence="1">MA.CK_94/00001630</strain>
    </source>
</reference>
<dbReference type="AlphaFoldDB" id="A0A759YK96"/>
<accession>A0A759YK96</accession>